<evidence type="ECO:0000313" key="2">
    <source>
        <dbReference type="EMBL" id="KAK9836362.1"/>
    </source>
</evidence>
<dbReference type="Proteomes" id="UP001485043">
    <property type="component" value="Unassembled WGS sequence"/>
</dbReference>
<accession>A0AAW1RRW1</accession>
<dbReference type="InterPro" id="IPR040858">
    <property type="entry name" value="Raf1_C"/>
</dbReference>
<feature type="domain" description="Rubisco accumulation factor 1 C-terminal" evidence="1">
    <location>
        <begin position="1"/>
        <end position="150"/>
    </location>
</feature>
<evidence type="ECO:0000259" key="1">
    <source>
        <dbReference type="Pfam" id="PF18087"/>
    </source>
</evidence>
<dbReference type="PANTHER" id="PTHR35299">
    <property type="entry name" value="RUBISCO ACCUMULATION FACTOR 1"/>
    <property type="match status" value="1"/>
</dbReference>
<evidence type="ECO:0000313" key="3">
    <source>
        <dbReference type="Proteomes" id="UP001485043"/>
    </source>
</evidence>
<dbReference type="EMBL" id="JALJOV010002011">
    <property type="protein sequence ID" value="KAK9836362.1"/>
    <property type="molecule type" value="Genomic_DNA"/>
</dbReference>
<dbReference type="InterPro" id="IPR037494">
    <property type="entry name" value="RAF1"/>
</dbReference>
<name>A0AAW1RRW1_9CHLO</name>
<sequence length="169" mass="18286">MRLTKEEVQWKLVAVAGSLATATAAAIRSCPVGEEYSVFRIFTESGTAQQAWVTLPRWNVLALADEPCVLTVPELSKFDSIGRAVGFKAADRHKLDGPGLVVMDRVVGEPDAECHYLVEEDGSLKIVPGGALQSNSDCCGRLLYVCRPPKVVTLQSALKTDERMGPVEI</sequence>
<comment type="caution">
    <text evidence="2">The sequence shown here is derived from an EMBL/GenBank/DDBJ whole genome shotgun (WGS) entry which is preliminary data.</text>
</comment>
<proteinExistence type="predicted"/>
<gene>
    <name evidence="2" type="ORF">WJX84_001119</name>
</gene>
<dbReference type="AlphaFoldDB" id="A0AAW1RRW1"/>
<organism evidence="2 3">
    <name type="scientific">Apatococcus fuscideae</name>
    <dbReference type="NCBI Taxonomy" id="2026836"/>
    <lineage>
        <taxon>Eukaryota</taxon>
        <taxon>Viridiplantae</taxon>
        <taxon>Chlorophyta</taxon>
        <taxon>core chlorophytes</taxon>
        <taxon>Trebouxiophyceae</taxon>
        <taxon>Chlorellales</taxon>
        <taxon>Chlorellaceae</taxon>
        <taxon>Apatococcus</taxon>
    </lineage>
</organism>
<keyword evidence="3" id="KW-1185">Reference proteome</keyword>
<protein>
    <recommendedName>
        <fullName evidence="1">Rubisco accumulation factor 1 C-terminal domain-containing protein</fullName>
    </recommendedName>
</protein>
<dbReference type="Pfam" id="PF18087">
    <property type="entry name" value="RuBisCo_chap_C"/>
    <property type="match status" value="1"/>
</dbReference>
<reference evidence="2 3" key="1">
    <citation type="journal article" date="2024" name="Nat. Commun.">
        <title>Phylogenomics reveals the evolutionary origins of lichenization in chlorophyte algae.</title>
        <authorList>
            <person name="Puginier C."/>
            <person name="Libourel C."/>
            <person name="Otte J."/>
            <person name="Skaloud P."/>
            <person name="Haon M."/>
            <person name="Grisel S."/>
            <person name="Petersen M."/>
            <person name="Berrin J.G."/>
            <person name="Delaux P.M."/>
            <person name="Dal Grande F."/>
            <person name="Keller J."/>
        </authorList>
    </citation>
    <scope>NUCLEOTIDE SEQUENCE [LARGE SCALE GENOMIC DNA]</scope>
    <source>
        <strain evidence="2 3">SAG 2523</strain>
    </source>
</reference>
<dbReference type="PANTHER" id="PTHR35299:SF6">
    <property type="entry name" value="RUBISCO ACCUMULATION FACTOR 1"/>
    <property type="match status" value="1"/>
</dbReference>